<keyword evidence="8" id="KW-0472">Membrane</keyword>
<evidence type="ECO:0000256" key="7">
    <source>
        <dbReference type="ARBA" id="ARBA00022989"/>
    </source>
</evidence>
<keyword evidence="3 11" id="KW-0328">Glycosyltransferase</keyword>
<feature type="domain" description="Fucosyltransferase C-terminal" evidence="13">
    <location>
        <begin position="195"/>
        <end position="391"/>
    </location>
</feature>
<keyword evidence="5 11" id="KW-0812">Transmembrane</keyword>
<dbReference type="GO" id="GO:0032580">
    <property type="term" value="C:Golgi cisterna membrane"/>
    <property type="evidence" value="ECO:0007669"/>
    <property type="project" value="UniProtKB-SubCell"/>
</dbReference>
<gene>
    <name evidence="16" type="primary">LOC111120029</name>
</gene>
<dbReference type="GO" id="GO:0046920">
    <property type="term" value="F:alpha-(1-&gt;3)-fucosyltransferase activity"/>
    <property type="evidence" value="ECO:0007669"/>
    <property type="project" value="TreeGrafter"/>
</dbReference>
<dbReference type="Pfam" id="PF17039">
    <property type="entry name" value="Glyco_tran_10_N"/>
    <property type="match status" value="1"/>
</dbReference>
<dbReference type="AlphaFoldDB" id="A0A8B8CKK1"/>
<dbReference type="PANTHER" id="PTHR11929">
    <property type="entry name" value="ALPHA- 1,3 -FUCOSYLTRANSFERASE"/>
    <property type="match status" value="1"/>
</dbReference>
<feature type="signal peptide" evidence="12">
    <location>
        <begin position="1"/>
        <end position="29"/>
    </location>
</feature>
<evidence type="ECO:0000256" key="8">
    <source>
        <dbReference type="ARBA" id="ARBA00023136"/>
    </source>
</evidence>
<proteinExistence type="inferred from homology"/>
<dbReference type="UniPathway" id="UPA00378"/>
<evidence type="ECO:0000256" key="4">
    <source>
        <dbReference type="ARBA" id="ARBA00022679"/>
    </source>
</evidence>
<reference evidence="16" key="1">
    <citation type="submission" date="2025-08" db="UniProtKB">
        <authorList>
            <consortium name="RefSeq"/>
        </authorList>
    </citation>
    <scope>IDENTIFICATION</scope>
    <source>
        <tissue evidence="16">Whole sample</tissue>
    </source>
</reference>
<keyword evidence="4 11" id="KW-0808">Transferase</keyword>
<feature type="domain" description="Fucosyltransferase N-terminal" evidence="14">
    <location>
        <begin position="64"/>
        <end position="161"/>
    </location>
</feature>
<comment type="pathway">
    <text evidence="1">Protein modification; protein glycosylation.</text>
</comment>
<evidence type="ECO:0000259" key="14">
    <source>
        <dbReference type="Pfam" id="PF17039"/>
    </source>
</evidence>
<evidence type="ECO:0000256" key="11">
    <source>
        <dbReference type="RuleBase" id="RU003832"/>
    </source>
</evidence>
<accession>A0A8B8CKK1</accession>
<dbReference type="Pfam" id="PF00852">
    <property type="entry name" value="Glyco_transf_10"/>
    <property type="match status" value="1"/>
</dbReference>
<keyword evidence="9" id="KW-0325">Glycoprotein</keyword>
<protein>
    <recommendedName>
        <fullName evidence="11">Fucosyltransferase</fullName>
        <ecNumber evidence="11">2.4.1.-</ecNumber>
    </recommendedName>
</protein>
<keyword evidence="6" id="KW-0735">Signal-anchor</keyword>
<evidence type="ECO:0000256" key="12">
    <source>
        <dbReference type="SAM" id="SignalP"/>
    </source>
</evidence>
<dbReference type="EC" id="2.4.1.-" evidence="11"/>
<evidence type="ECO:0000256" key="1">
    <source>
        <dbReference type="ARBA" id="ARBA00004922"/>
    </source>
</evidence>
<dbReference type="GeneID" id="111120029"/>
<comment type="similarity">
    <text evidence="2 11">Belongs to the glycosyltransferase 10 family.</text>
</comment>
<evidence type="ECO:0000256" key="3">
    <source>
        <dbReference type="ARBA" id="ARBA00022676"/>
    </source>
</evidence>
<dbReference type="OrthoDB" id="9993460at2759"/>
<dbReference type="InterPro" id="IPR001503">
    <property type="entry name" value="Glyco_trans_10"/>
</dbReference>
<evidence type="ECO:0000259" key="13">
    <source>
        <dbReference type="Pfam" id="PF00852"/>
    </source>
</evidence>
<organism evidence="15 16">
    <name type="scientific">Crassostrea virginica</name>
    <name type="common">Eastern oyster</name>
    <dbReference type="NCBI Taxonomy" id="6565"/>
    <lineage>
        <taxon>Eukaryota</taxon>
        <taxon>Metazoa</taxon>
        <taxon>Spiralia</taxon>
        <taxon>Lophotrochozoa</taxon>
        <taxon>Mollusca</taxon>
        <taxon>Bivalvia</taxon>
        <taxon>Autobranchia</taxon>
        <taxon>Pteriomorphia</taxon>
        <taxon>Ostreida</taxon>
        <taxon>Ostreoidea</taxon>
        <taxon>Ostreidae</taxon>
        <taxon>Crassostrea</taxon>
    </lineage>
</organism>
<dbReference type="Proteomes" id="UP000694844">
    <property type="component" value="Chromosome 2"/>
</dbReference>
<keyword evidence="12" id="KW-0732">Signal</keyword>
<evidence type="ECO:0000256" key="10">
    <source>
        <dbReference type="ARBA" id="ARBA00060399"/>
    </source>
</evidence>
<keyword evidence="7" id="KW-1133">Transmembrane helix</keyword>
<evidence type="ECO:0000256" key="6">
    <source>
        <dbReference type="ARBA" id="ARBA00022968"/>
    </source>
</evidence>
<dbReference type="SUPFAM" id="SSF53756">
    <property type="entry name" value="UDP-Glycosyltransferase/glycogen phosphorylase"/>
    <property type="match status" value="1"/>
</dbReference>
<evidence type="ECO:0000256" key="5">
    <source>
        <dbReference type="ARBA" id="ARBA00022692"/>
    </source>
</evidence>
<evidence type="ECO:0000313" key="16">
    <source>
        <dbReference type="RefSeq" id="XP_022316373.1"/>
    </source>
</evidence>
<sequence>MRIERAFRCFTLCFFILFVAMLILMFVLGSEEPGTLNAKDDEIAQESFSKYESDSSMEPNIGDPIILWWTDGSDQPDEDRICGDVRCFITGNRSYMNNPLTKVFMFYGTTFTYEDLPLPRKPHHEWALLHDESPTNNFLFSFEEVMTLFNHTSTFKRESDYPLVTQFLKSSEWLTSTKHLLDVQEKNRFAEKLKLSPVMFTNSDCSTGSDRDGFVQLLMQHIPVDSYGLCLHNKDLPPNLRDPLENMLHEDFFRLVAKYKFAIAIENALCDDYVTEKFWRPLHVGTIPIVLGSPKIKDLLPSNRSAIIVDDYESVEDIANYIKYLHSHDEEYEKYFEWKKSGISNQYLLKLLKQRDWEFDYYTDDYTGMNFFEGFECFVCKRVHENLKRFKTGQEELKFHARLEHYGCPPPVKVDDKGQRTLESDIFMDMFTKQKYIAKALRYHIDRNLPVDGEQIEKIADEMIEHLRRNKKLI</sequence>
<evidence type="ECO:0000256" key="9">
    <source>
        <dbReference type="ARBA" id="ARBA00023180"/>
    </source>
</evidence>
<keyword evidence="11" id="KW-0333">Golgi apparatus</keyword>
<evidence type="ECO:0000313" key="15">
    <source>
        <dbReference type="Proteomes" id="UP000694844"/>
    </source>
</evidence>
<name>A0A8B8CKK1_CRAVI</name>
<dbReference type="InterPro" id="IPR031481">
    <property type="entry name" value="Glyco_tran_10_N"/>
</dbReference>
<feature type="chain" id="PRO_5034098603" description="Fucosyltransferase" evidence="12">
    <location>
        <begin position="30"/>
        <end position="474"/>
    </location>
</feature>
<dbReference type="PANTHER" id="PTHR11929:SF194">
    <property type="entry name" value="ALPHA-(1,3)-FUCOSYLTRANSFERASE 10"/>
    <property type="match status" value="1"/>
</dbReference>
<dbReference type="FunFam" id="3.40.50.11660:FF:000002">
    <property type="entry name" value="Alpha-(1,3)-fucosyltransferase"/>
    <property type="match status" value="1"/>
</dbReference>
<dbReference type="InterPro" id="IPR038577">
    <property type="entry name" value="GT10-like_C_sf"/>
</dbReference>
<dbReference type="InterPro" id="IPR055270">
    <property type="entry name" value="Glyco_tran_10_C"/>
</dbReference>
<comment type="subcellular location">
    <subcellularLocation>
        <location evidence="10">Endomembrane system</location>
        <topology evidence="10">Single-pass type II membrane protein</topology>
    </subcellularLocation>
    <subcellularLocation>
        <location evidence="11">Golgi apparatus</location>
        <location evidence="11">Golgi stack membrane</location>
        <topology evidence="11">Single-pass type II membrane protein</topology>
    </subcellularLocation>
</comment>
<dbReference type="Gene3D" id="3.40.50.11660">
    <property type="entry name" value="Glycosyl transferase family 10, C-terminal domain"/>
    <property type="match status" value="1"/>
</dbReference>
<evidence type="ECO:0000256" key="2">
    <source>
        <dbReference type="ARBA" id="ARBA00008919"/>
    </source>
</evidence>
<dbReference type="KEGG" id="cvn:111120029"/>
<keyword evidence="15" id="KW-1185">Reference proteome</keyword>
<dbReference type="RefSeq" id="XP_022316373.1">
    <property type="nucleotide sequence ID" value="XM_022460665.1"/>
</dbReference>